<dbReference type="SUPFAM" id="SSF46689">
    <property type="entry name" value="Homeodomain-like"/>
    <property type="match status" value="1"/>
</dbReference>
<dbReference type="eggNOG" id="COG1309">
    <property type="taxonomic scope" value="Bacteria"/>
</dbReference>
<dbReference type="Pfam" id="PF00440">
    <property type="entry name" value="TetR_N"/>
    <property type="match status" value="1"/>
</dbReference>
<name>F5XHM5_MICPN</name>
<keyword evidence="3" id="KW-0804">Transcription</keyword>
<proteinExistence type="predicted"/>
<evidence type="ECO:0000256" key="4">
    <source>
        <dbReference type="PROSITE-ProRule" id="PRU00335"/>
    </source>
</evidence>
<dbReference type="STRING" id="1032480.MLP_01560"/>
<dbReference type="HOGENOM" id="CLU_1376787_0_0_11"/>
<evidence type="ECO:0000313" key="6">
    <source>
        <dbReference type="EMBL" id="BAK33170.1"/>
    </source>
</evidence>
<dbReference type="AlphaFoldDB" id="F5XHM5"/>
<dbReference type="GO" id="GO:0000976">
    <property type="term" value="F:transcription cis-regulatory region binding"/>
    <property type="evidence" value="ECO:0007669"/>
    <property type="project" value="TreeGrafter"/>
</dbReference>
<evidence type="ECO:0000256" key="1">
    <source>
        <dbReference type="ARBA" id="ARBA00023015"/>
    </source>
</evidence>
<dbReference type="PANTHER" id="PTHR30055:SF234">
    <property type="entry name" value="HTH-TYPE TRANSCRIPTIONAL REGULATOR BETI"/>
    <property type="match status" value="1"/>
</dbReference>
<sequence length="198" mass="21416">MTPPRPATDIDALRAALLGHARTVIARDGVDGLTMRALAGEAGVAVGMSYKAFTSRDELLRELTWVSLRELAAGIEDWAVRPDGQLADRLMEFADLQAASDAPALVRHLSQLPGGEKILREAVEAGITRSWATVMQGFLRDRQCDGTVREDVDVEAFGFLLTAALHYVLVTDEPFSAPDRATLARYVAAVADQIGVTR</sequence>
<gene>
    <name evidence="6" type="ordered locus">MLP_01560</name>
</gene>
<dbReference type="GO" id="GO:0003700">
    <property type="term" value="F:DNA-binding transcription factor activity"/>
    <property type="evidence" value="ECO:0007669"/>
    <property type="project" value="TreeGrafter"/>
</dbReference>
<organism evidence="6 7">
    <name type="scientific">Microlunatus phosphovorus (strain ATCC 700054 / DSM 10555 / JCM 9379 / NBRC 101784 / NCIMB 13414 / VKM Ac-1990 / NM-1)</name>
    <dbReference type="NCBI Taxonomy" id="1032480"/>
    <lineage>
        <taxon>Bacteria</taxon>
        <taxon>Bacillati</taxon>
        <taxon>Actinomycetota</taxon>
        <taxon>Actinomycetes</taxon>
        <taxon>Propionibacteriales</taxon>
        <taxon>Propionibacteriaceae</taxon>
        <taxon>Microlunatus</taxon>
    </lineage>
</organism>
<dbReference type="InterPro" id="IPR050109">
    <property type="entry name" value="HTH-type_TetR-like_transc_reg"/>
</dbReference>
<dbReference type="PANTHER" id="PTHR30055">
    <property type="entry name" value="HTH-TYPE TRANSCRIPTIONAL REGULATOR RUTR"/>
    <property type="match status" value="1"/>
</dbReference>
<keyword evidence="2 4" id="KW-0238">DNA-binding</keyword>
<accession>F5XHM5</accession>
<dbReference type="EMBL" id="AP012204">
    <property type="protein sequence ID" value="BAK33170.1"/>
    <property type="molecule type" value="Genomic_DNA"/>
</dbReference>
<protein>
    <submittedName>
        <fullName evidence="6">Putative TetR family transcriptional regulator</fullName>
    </submittedName>
</protein>
<dbReference type="InterPro" id="IPR001647">
    <property type="entry name" value="HTH_TetR"/>
</dbReference>
<dbReference type="RefSeq" id="WP_013861059.1">
    <property type="nucleotide sequence ID" value="NC_015635.1"/>
</dbReference>
<dbReference type="OrthoDB" id="4709966at2"/>
<reference evidence="6 7" key="1">
    <citation type="submission" date="2011-05" db="EMBL/GenBank/DDBJ databases">
        <title>Whole genome sequence of Microlunatus phosphovorus NM-1.</title>
        <authorList>
            <person name="Hosoyama A."/>
            <person name="Sasaki K."/>
            <person name="Harada T."/>
            <person name="Igarashi R."/>
            <person name="Kawakoshi A."/>
            <person name="Sasagawa M."/>
            <person name="Fukada J."/>
            <person name="Nakamura S."/>
            <person name="Katano Y."/>
            <person name="Hanada S."/>
            <person name="Kamagata Y."/>
            <person name="Nakamura N."/>
            <person name="Yamazaki S."/>
            <person name="Fujita N."/>
        </authorList>
    </citation>
    <scope>NUCLEOTIDE SEQUENCE [LARGE SCALE GENOMIC DNA]</scope>
    <source>
        <strain evidence="7">ATCC 700054 / DSM 10555 / JCM 9379 / NBRC 101784 / NCIMB 13414 / VKM Ac-1990 / NM-1</strain>
    </source>
</reference>
<dbReference type="KEGG" id="mph:MLP_01560"/>
<feature type="domain" description="HTH tetR-type" evidence="5">
    <location>
        <begin position="11"/>
        <end position="71"/>
    </location>
</feature>
<feature type="DNA-binding region" description="H-T-H motif" evidence="4">
    <location>
        <begin position="34"/>
        <end position="53"/>
    </location>
</feature>
<dbReference type="Proteomes" id="UP000007947">
    <property type="component" value="Chromosome"/>
</dbReference>
<dbReference type="Gene3D" id="1.10.10.60">
    <property type="entry name" value="Homeodomain-like"/>
    <property type="match status" value="1"/>
</dbReference>
<evidence type="ECO:0000313" key="7">
    <source>
        <dbReference type="Proteomes" id="UP000007947"/>
    </source>
</evidence>
<evidence type="ECO:0000256" key="2">
    <source>
        <dbReference type="ARBA" id="ARBA00023125"/>
    </source>
</evidence>
<keyword evidence="1" id="KW-0805">Transcription regulation</keyword>
<dbReference type="PROSITE" id="PS50977">
    <property type="entry name" value="HTH_TETR_2"/>
    <property type="match status" value="1"/>
</dbReference>
<dbReference type="Gene3D" id="1.10.357.10">
    <property type="entry name" value="Tetracycline Repressor, domain 2"/>
    <property type="match status" value="1"/>
</dbReference>
<evidence type="ECO:0000256" key="3">
    <source>
        <dbReference type="ARBA" id="ARBA00023163"/>
    </source>
</evidence>
<evidence type="ECO:0000259" key="5">
    <source>
        <dbReference type="PROSITE" id="PS50977"/>
    </source>
</evidence>
<keyword evidence="7" id="KW-1185">Reference proteome</keyword>
<dbReference type="InterPro" id="IPR009057">
    <property type="entry name" value="Homeodomain-like_sf"/>
</dbReference>